<evidence type="ECO:0000313" key="1">
    <source>
        <dbReference type="EMBL" id="TFZ03819.1"/>
    </source>
</evidence>
<dbReference type="EMBL" id="SMLK01000002">
    <property type="protein sequence ID" value="TFZ03819.1"/>
    <property type="molecule type" value="Genomic_DNA"/>
</dbReference>
<keyword evidence="2" id="KW-1185">Reference proteome</keyword>
<dbReference type="SUPFAM" id="SSF75005">
    <property type="entry name" value="Arabinanase/levansucrase/invertase"/>
    <property type="match status" value="1"/>
</dbReference>
<comment type="caution">
    <text evidence="1">The sequence shown here is derived from an EMBL/GenBank/DDBJ whole genome shotgun (WGS) entry which is preliminary data.</text>
</comment>
<evidence type="ECO:0000313" key="2">
    <source>
        <dbReference type="Proteomes" id="UP000297839"/>
    </source>
</evidence>
<name>A0A4Z0C0Q8_9BURK</name>
<proteinExistence type="predicted"/>
<organism evidence="1 2">
    <name type="scientific">Ramlibacter humi</name>
    <dbReference type="NCBI Taxonomy" id="2530451"/>
    <lineage>
        <taxon>Bacteria</taxon>
        <taxon>Pseudomonadati</taxon>
        <taxon>Pseudomonadota</taxon>
        <taxon>Betaproteobacteria</taxon>
        <taxon>Burkholderiales</taxon>
        <taxon>Comamonadaceae</taxon>
        <taxon>Ramlibacter</taxon>
    </lineage>
</organism>
<dbReference type="InterPro" id="IPR023296">
    <property type="entry name" value="Glyco_hydro_beta-prop_sf"/>
</dbReference>
<dbReference type="OrthoDB" id="9801455at2"/>
<dbReference type="RefSeq" id="WP_135249444.1">
    <property type="nucleotide sequence ID" value="NZ_SMLK01000002.1"/>
</dbReference>
<accession>A0A4Z0C0Q8</accession>
<dbReference type="Proteomes" id="UP000297839">
    <property type="component" value="Unassembled WGS sequence"/>
</dbReference>
<reference evidence="1 2" key="1">
    <citation type="submission" date="2019-03" db="EMBL/GenBank/DDBJ databases">
        <title>Ramlibacter sp. 18x22-1, whole genome shotgun sequence.</title>
        <authorList>
            <person name="Zhang X."/>
            <person name="Feng G."/>
            <person name="Zhu H."/>
        </authorList>
    </citation>
    <scope>NUCLEOTIDE SEQUENCE [LARGE SCALE GENOMIC DNA]</scope>
    <source>
        <strain evidence="1 2">18x22-1</strain>
    </source>
</reference>
<dbReference type="AlphaFoldDB" id="A0A4Z0C0Q8"/>
<protein>
    <recommendedName>
        <fullName evidence="3">Glycosyl hydrolase family 32 N-terminal domain-containing protein</fullName>
    </recommendedName>
</protein>
<evidence type="ECO:0008006" key="3">
    <source>
        <dbReference type="Google" id="ProtNLM"/>
    </source>
</evidence>
<dbReference type="Gene3D" id="2.115.10.20">
    <property type="entry name" value="Glycosyl hydrolase domain, family 43"/>
    <property type="match status" value="1"/>
</dbReference>
<sequence length="302" mass="33594">MAWRKLGRLYEPRPLHDKLLTHAANPVPVPLGGDRYRVLFNGRDHRNRSSVGWVDLDIGSGAILRTCDEPAFVHGPDGSFYADGISIGNLYDTPEGMFLPFMGWRAPSGQHWWGELGRFRVADDLMLHLDPAGVWLGLSATDPISVSYPWVMRDAQGGYRMWYGSTHSWDAGNGEMLHALHGAVSKDGHGWSLEGPAVPYAIGQAQAFSRPSVARLDDGAWRMWFSCRSGAGEAYWIGAAASDDLMNWRLLPRDIEPSAEGWDSEMIEYPYAWRHDDRLLLLYNGNGYGATGFGLAEWEAPA</sequence>
<gene>
    <name evidence="1" type="ORF">EZ216_09205</name>
</gene>